<accession>I2NL11</accession>
<comment type="caution">
    <text evidence="1">The sequence shown here is derived from an EMBL/GenBank/DDBJ whole genome shotgun (WGS) entry which is preliminary data.</text>
</comment>
<organism evidence="1 2">
    <name type="scientific">Haemophilus paraphrohaemolyticus HK411</name>
    <dbReference type="NCBI Taxonomy" id="1095743"/>
    <lineage>
        <taxon>Bacteria</taxon>
        <taxon>Pseudomonadati</taxon>
        <taxon>Pseudomonadota</taxon>
        <taxon>Gammaproteobacteria</taxon>
        <taxon>Pasteurellales</taxon>
        <taxon>Pasteurellaceae</taxon>
        <taxon>Haemophilus</taxon>
    </lineage>
</organism>
<proteinExistence type="predicted"/>
<dbReference type="EMBL" id="AJMU01000039">
    <property type="protein sequence ID" value="EIG26522.1"/>
    <property type="molecule type" value="Genomic_DNA"/>
</dbReference>
<dbReference type="AlphaFoldDB" id="I2NL11"/>
<evidence type="ECO:0000313" key="1">
    <source>
        <dbReference type="EMBL" id="EIG26522.1"/>
    </source>
</evidence>
<gene>
    <name evidence="1" type="ORF">HMPREF1054_1993</name>
</gene>
<reference evidence="1 2" key="1">
    <citation type="submission" date="2012-04" db="EMBL/GenBank/DDBJ databases">
        <authorList>
            <person name="Harkins D.M."/>
            <person name="Madupu R."/>
            <person name="Durkin A.S."/>
            <person name="Torralba M."/>
            <person name="Methe B."/>
            <person name="Sutton G.G."/>
            <person name="Nelson K.E."/>
        </authorList>
    </citation>
    <scope>NUCLEOTIDE SEQUENCE [LARGE SCALE GENOMIC DNA]</scope>
    <source>
        <strain evidence="1 2">HK411</strain>
    </source>
</reference>
<sequence length="37" mass="4156">MPQQINRLSIKPLLPCGREIISLRSEVKFGRGVSGQF</sequence>
<name>I2NL11_9PAST</name>
<protein>
    <submittedName>
        <fullName evidence="1">Uncharacterized protein</fullName>
    </submittedName>
</protein>
<dbReference type="Proteomes" id="UP000003345">
    <property type="component" value="Unassembled WGS sequence"/>
</dbReference>
<evidence type="ECO:0000313" key="2">
    <source>
        <dbReference type="Proteomes" id="UP000003345"/>
    </source>
</evidence>